<comment type="subcellular location">
    <subcellularLocation>
        <location evidence="15">Postsynaptic cell membrane</location>
        <topology evidence="15">Multi-pass membrane protein</topology>
    </subcellularLocation>
</comment>
<dbReference type="SUPFAM" id="SSF90112">
    <property type="entry name" value="Neurotransmitter-gated ion-channel transmembrane pore"/>
    <property type="match status" value="1"/>
</dbReference>
<evidence type="ECO:0008006" key="22">
    <source>
        <dbReference type="Google" id="ProtNLM"/>
    </source>
</evidence>
<keyword evidence="8 16" id="KW-0472">Membrane</keyword>
<dbReference type="EnsemblMetazoa" id="CapteT4404">
    <property type="protein sequence ID" value="CapteP4404"/>
    <property type="gene ID" value="CapteG4404"/>
</dbReference>
<dbReference type="GO" id="GO:0045211">
    <property type="term" value="C:postsynaptic membrane"/>
    <property type="evidence" value="ECO:0007669"/>
    <property type="project" value="UniProtKB-SubCell"/>
</dbReference>
<evidence type="ECO:0000259" key="17">
    <source>
        <dbReference type="Pfam" id="PF02931"/>
    </source>
</evidence>
<dbReference type="InterPro" id="IPR006202">
    <property type="entry name" value="Neur_chan_lig-bd"/>
</dbReference>
<dbReference type="OrthoDB" id="407674at2759"/>
<evidence type="ECO:0000256" key="16">
    <source>
        <dbReference type="RuleBase" id="RU000687"/>
    </source>
</evidence>
<reference evidence="21" key="1">
    <citation type="submission" date="2012-12" db="EMBL/GenBank/DDBJ databases">
        <authorList>
            <person name="Hellsten U."/>
            <person name="Grimwood J."/>
            <person name="Chapman J.A."/>
            <person name="Shapiro H."/>
            <person name="Aerts A."/>
            <person name="Otillar R.P."/>
            <person name="Terry A.Y."/>
            <person name="Boore J.L."/>
            <person name="Simakov O."/>
            <person name="Marletaz F."/>
            <person name="Cho S.-J."/>
            <person name="Edsinger-Gonzales E."/>
            <person name="Havlak P."/>
            <person name="Kuo D.-H."/>
            <person name="Larsson T."/>
            <person name="Lv J."/>
            <person name="Arendt D."/>
            <person name="Savage R."/>
            <person name="Osoegawa K."/>
            <person name="de Jong P."/>
            <person name="Lindberg D.R."/>
            <person name="Seaver E.C."/>
            <person name="Weisblat D.A."/>
            <person name="Putnam N.H."/>
            <person name="Grigoriev I.V."/>
            <person name="Rokhsar D.S."/>
        </authorList>
    </citation>
    <scope>NUCLEOTIDE SEQUENCE</scope>
    <source>
        <strain evidence="21">I ESC-2004</strain>
    </source>
</reference>
<dbReference type="Pfam" id="PF02931">
    <property type="entry name" value="Neur_chan_LBD"/>
    <property type="match status" value="1"/>
</dbReference>
<keyword evidence="3 16" id="KW-0812">Transmembrane</keyword>
<evidence type="ECO:0000313" key="20">
    <source>
        <dbReference type="EnsemblMetazoa" id="CapteP4404"/>
    </source>
</evidence>
<dbReference type="InterPro" id="IPR036734">
    <property type="entry name" value="Neur_chan_lig-bd_sf"/>
</dbReference>
<dbReference type="InterPro" id="IPR036719">
    <property type="entry name" value="Neuro-gated_channel_TM_sf"/>
</dbReference>
<dbReference type="InterPro" id="IPR018000">
    <property type="entry name" value="Neurotransmitter_ion_chnl_CS"/>
</dbReference>
<keyword evidence="6" id="KW-0770">Synapse</keyword>
<reference evidence="20" key="3">
    <citation type="submission" date="2015-06" db="UniProtKB">
        <authorList>
            <consortium name="EnsemblMetazoa"/>
        </authorList>
    </citation>
    <scope>IDENTIFICATION</scope>
</reference>
<dbReference type="EMBL" id="AMQN01013726">
    <property type="status" value="NOT_ANNOTATED_CDS"/>
    <property type="molecule type" value="Genomic_DNA"/>
</dbReference>
<keyword evidence="13" id="KW-0628">Postsynaptic cell membrane</keyword>
<feature type="domain" description="Neurotransmitter-gated ion-channel ligand-binding" evidence="17">
    <location>
        <begin position="4"/>
        <end position="202"/>
    </location>
</feature>
<dbReference type="EMBL" id="KB310433">
    <property type="protein sequence ID" value="ELT91578.1"/>
    <property type="molecule type" value="Genomic_DNA"/>
</dbReference>
<keyword evidence="4" id="KW-0732">Signal</keyword>
<evidence type="ECO:0000256" key="3">
    <source>
        <dbReference type="ARBA" id="ARBA00022692"/>
    </source>
</evidence>
<dbReference type="GO" id="GO:0034707">
    <property type="term" value="C:chloride channel complex"/>
    <property type="evidence" value="ECO:0007669"/>
    <property type="project" value="UniProtKB-KW"/>
</dbReference>
<dbReference type="PROSITE" id="PS00236">
    <property type="entry name" value="NEUROTR_ION_CHANNEL"/>
    <property type="match status" value="1"/>
</dbReference>
<dbReference type="OMA" id="VMPKNPD"/>
<keyword evidence="2" id="KW-1003">Cell membrane</keyword>
<feature type="domain" description="Neurotransmitter-gated ion-channel transmembrane" evidence="18">
    <location>
        <begin position="211"/>
        <end position="297"/>
    </location>
</feature>
<evidence type="ECO:0000256" key="14">
    <source>
        <dbReference type="ARBA" id="ARBA00023303"/>
    </source>
</evidence>
<keyword evidence="1 16" id="KW-0813">Transport</keyword>
<dbReference type="InterPro" id="IPR038050">
    <property type="entry name" value="Neuro_actylchol_rec"/>
</dbReference>
<feature type="transmembrane region" description="Helical" evidence="16">
    <location>
        <begin position="204"/>
        <end position="228"/>
    </location>
</feature>
<keyword evidence="14 16" id="KW-0407">Ion channel</keyword>
<dbReference type="HOGENOM" id="CLU_010920_1_2_1"/>
<dbReference type="FunFam" id="1.20.58.390:FF:000067">
    <property type="entry name" value="Glycine receptor subunit alpha-2"/>
    <property type="match status" value="1"/>
</dbReference>
<evidence type="ECO:0000313" key="21">
    <source>
        <dbReference type="Proteomes" id="UP000014760"/>
    </source>
</evidence>
<evidence type="ECO:0000256" key="12">
    <source>
        <dbReference type="ARBA" id="ARBA00023214"/>
    </source>
</evidence>
<dbReference type="InterPro" id="IPR006029">
    <property type="entry name" value="Neurotrans-gated_channel_TM"/>
</dbReference>
<dbReference type="GO" id="GO:0004888">
    <property type="term" value="F:transmembrane signaling receptor activity"/>
    <property type="evidence" value="ECO:0007669"/>
    <property type="project" value="InterPro"/>
</dbReference>
<sequence>MQRKIFQNQYLMTLNNYTDGPPTTVDITIFINFFGKLDEINMEYHMDIFLRQMWYDDRMRYRGATGPITFVGSTIDAIWKPDTFFPNAKHAEIHGGLSPNRLLKGFPNGTVLYTVRLSMALQCEMNLAAYPMDTQTCDLTLSSFSYDESDVTLEWSKVNAVVLSRNMSLPQFTLQNYGTDKCVDNHLIGEFSCMRVTFNLRRTFGYYLLQIYMPTAFVVILSWVSFWINKDAVPARISLGVTTVLTMTTQLSSSTANAPKVSYAKALDIWMTTCMAFVFAAIIHYAFVNALSRRKPTPPAQQNNDAVEVNDDLTKKLDRIARYIFPASFLVFNIGYWATYMPY</sequence>
<dbReference type="Pfam" id="PF02932">
    <property type="entry name" value="Neur_chan_memb"/>
    <property type="match status" value="1"/>
</dbReference>
<evidence type="ECO:0000313" key="19">
    <source>
        <dbReference type="EMBL" id="ELT91578.1"/>
    </source>
</evidence>
<evidence type="ECO:0000256" key="11">
    <source>
        <dbReference type="ARBA" id="ARBA00023180"/>
    </source>
</evidence>
<keyword evidence="9" id="KW-1015">Disulfide bond</keyword>
<evidence type="ECO:0000256" key="8">
    <source>
        <dbReference type="ARBA" id="ARBA00023136"/>
    </source>
</evidence>
<dbReference type="Gene3D" id="2.70.170.10">
    <property type="entry name" value="Neurotransmitter-gated ion-channel ligand-binding domain"/>
    <property type="match status" value="1"/>
</dbReference>
<dbReference type="PANTHER" id="PTHR18945">
    <property type="entry name" value="NEUROTRANSMITTER GATED ION CHANNEL"/>
    <property type="match status" value="1"/>
</dbReference>
<dbReference type="GO" id="GO:0005230">
    <property type="term" value="F:extracellular ligand-gated monoatomic ion channel activity"/>
    <property type="evidence" value="ECO:0007669"/>
    <property type="project" value="InterPro"/>
</dbReference>
<feature type="transmembrane region" description="Helical" evidence="16">
    <location>
        <begin position="320"/>
        <end position="338"/>
    </location>
</feature>
<dbReference type="InterPro" id="IPR006201">
    <property type="entry name" value="Neur_channel"/>
</dbReference>
<evidence type="ECO:0000256" key="6">
    <source>
        <dbReference type="ARBA" id="ARBA00023018"/>
    </source>
</evidence>
<dbReference type="InterPro" id="IPR006028">
    <property type="entry name" value="GABAA/Glycine_rcpt"/>
</dbReference>
<dbReference type="STRING" id="283909.R7TCU7"/>
<evidence type="ECO:0000259" key="18">
    <source>
        <dbReference type="Pfam" id="PF02932"/>
    </source>
</evidence>
<dbReference type="Proteomes" id="UP000014760">
    <property type="component" value="Unassembled WGS sequence"/>
</dbReference>
<dbReference type="FunFam" id="2.70.170.10:FF:000045">
    <property type="entry name" value="Predicted protein"/>
    <property type="match status" value="1"/>
</dbReference>
<evidence type="ECO:0000256" key="1">
    <source>
        <dbReference type="ARBA" id="ARBA00022448"/>
    </source>
</evidence>
<dbReference type="AlphaFoldDB" id="R7TCU7"/>
<evidence type="ECO:0000256" key="15">
    <source>
        <dbReference type="ARBA" id="ARBA00034104"/>
    </source>
</evidence>
<protein>
    <recommendedName>
        <fullName evidence="22">Neurotransmitter-gated ion-channel ligand-binding domain-containing protein</fullName>
    </recommendedName>
</protein>
<dbReference type="NCBIfam" id="TIGR00860">
    <property type="entry name" value="LIC"/>
    <property type="match status" value="1"/>
</dbReference>
<keyword evidence="5 16" id="KW-1133">Transmembrane helix</keyword>
<evidence type="ECO:0000256" key="2">
    <source>
        <dbReference type="ARBA" id="ARBA00022475"/>
    </source>
</evidence>
<evidence type="ECO:0000256" key="9">
    <source>
        <dbReference type="ARBA" id="ARBA00023157"/>
    </source>
</evidence>
<keyword evidence="11" id="KW-0325">Glycoprotein</keyword>
<reference evidence="19 21" key="2">
    <citation type="journal article" date="2013" name="Nature">
        <title>Insights into bilaterian evolution from three spiralian genomes.</title>
        <authorList>
            <person name="Simakov O."/>
            <person name="Marletaz F."/>
            <person name="Cho S.J."/>
            <person name="Edsinger-Gonzales E."/>
            <person name="Havlak P."/>
            <person name="Hellsten U."/>
            <person name="Kuo D.H."/>
            <person name="Larsson T."/>
            <person name="Lv J."/>
            <person name="Arendt D."/>
            <person name="Savage R."/>
            <person name="Osoegawa K."/>
            <person name="de Jong P."/>
            <person name="Grimwood J."/>
            <person name="Chapman J.A."/>
            <person name="Shapiro H."/>
            <person name="Aerts A."/>
            <person name="Otillar R.P."/>
            <person name="Terry A.Y."/>
            <person name="Boore J.L."/>
            <person name="Grigoriev I.V."/>
            <person name="Lindberg D.R."/>
            <person name="Seaver E.C."/>
            <person name="Weisblat D.A."/>
            <person name="Putnam N.H."/>
            <person name="Rokhsar D.S."/>
        </authorList>
    </citation>
    <scope>NUCLEOTIDE SEQUENCE</scope>
    <source>
        <strain evidence="19 21">I ESC-2004</strain>
    </source>
</reference>
<accession>R7TCU7</accession>
<dbReference type="GO" id="GO:0005254">
    <property type="term" value="F:chloride channel activity"/>
    <property type="evidence" value="ECO:0007669"/>
    <property type="project" value="UniProtKB-KW"/>
</dbReference>
<dbReference type="PRINTS" id="PR00252">
    <property type="entry name" value="NRIONCHANNEL"/>
</dbReference>
<keyword evidence="21" id="KW-1185">Reference proteome</keyword>
<dbReference type="EMBL" id="AMQN01013727">
    <property type="status" value="NOT_ANNOTATED_CDS"/>
    <property type="molecule type" value="Genomic_DNA"/>
</dbReference>
<evidence type="ECO:0000256" key="13">
    <source>
        <dbReference type="ARBA" id="ARBA00023257"/>
    </source>
</evidence>
<proteinExistence type="inferred from homology"/>
<keyword evidence="10" id="KW-0869">Chloride channel</keyword>
<organism evidence="19">
    <name type="scientific">Capitella teleta</name>
    <name type="common">Polychaete worm</name>
    <dbReference type="NCBI Taxonomy" id="283909"/>
    <lineage>
        <taxon>Eukaryota</taxon>
        <taxon>Metazoa</taxon>
        <taxon>Spiralia</taxon>
        <taxon>Lophotrochozoa</taxon>
        <taxon>Annelida</taxon>
        <taxon>Polychaeta</taxon>
        <taxon>Sedentaria</taxon>
        <taxon>Scolecida</taxon>
        <taxon>Capitellidae</taxon>
        <taxon>Capitella</taxon>
    </lineage>
</organism>
<evidence type="ECO:0000256" key="4">
    <source>
        <dbReference type="ARBA" id="ARBA00022729"/>
    </source>
</evidence>
<gene>
    <name evidence="19" type="ORF">CAPTEDRAFT_4404</name>
</gene>
<keyword evidence="12" id="KW-0868">Chloride</keyword>
<feature type="transmembrane region" description="Helical" evidence="16">
    <location>
        <begin position="269"/>
        <end position="288"/>
    </location>
</feature>
<evidence type="ECO:0000256" key="5">
    <source>
        <dbReference type="ARBA" id="ARBA00022989"/>
    </source>
</evidence>
<dbReference type="Gene3D" id="1.20.58.390">
    <property type="entry name" value="Neurotransmitter-gated ion-channel transmembrane domain"/>
    <property type="match status" value="1"/>
</dbReference>
<evidence type="ECO:0000256" key="10">
    <source>
        <dbReference type="ARBA" id="ARBA00023173"/>
    </source>
</evidence>
<comment type="caution">
    <text evidence="16">Lacks conserved residue(s) required for the propagation of feature annotation.</text>
</comment>
<name>R7TCU7_CAPTE</name>
<dbReference type="SUPFAM" id="SSF63712">
    <property type="entry name" value="Nicotinic receptor ligand binding domain-like"/>
    <property type="match status" value="1"/>
</dbReference>
<dbReference type="PRINTS" id="PR00253">
    <property type="entry name" value="GABAARECEPTR"/>
</dbReference>
<evidence type="ECO:0000256" key="7">
    <source>
        <dbReference type="ARBA" id="ARBA00023065"/>
    </source>
</evidence>
<dbReference type="CDD" id="cd19049">
    <property type="entry name" value="LGIC_TM_anion"/>
    <property type="match status" value="1"/>
</dbReference>
<keyword evidence="7 16" id="KW-0406">Ion transport</keyword>
<comment type="similarity">
    <text evidence="16">Belongs to the ligand-gated ion channel (TC 1.A.9) family.</text>
</comment>